<dbReference type="EMBL" id="CAXDID020000012">
    <property type="protein sequence ID" value="CAL5980667.1"/>
    <property type="molecule type" value="Genomic_DNA"/>
</dbReference>
<comment type="caution">
    <text evidence="1">The sequence shown here is derived from an EMBL/GenBank/DDBJ whole genome shotgun (WGS) entry which is preliminary data.</text>
</comment>
<organism evidence="1">
    <name type="scientific">Hexamita inflata</name>
    <dbReference type="NCBI Taxonomy" id="28002"/>
    <lineage>
        <taxon>Eukaryota</taxon>
        <taxon>Metamonada</taxon>
        <taxon>Diplomonadida</taxon>
        <taxon>Hexamitidae</taxon>
        <taxon>Hexamitinae</taxon>
        <taxon>Hexamita</taxon>
    </lineage>
</organism>
<accession>A0AA86NNN9</accession>
<reference evidence="1" key="1">
    <citation type="submission" date="2023-06" db="EMBL/GenBank/DDBJ databases">
        <authorList>
            <person name="Kurt Z."/>
        </authorList>
    </citation>
    <scope>NUCLEOTIDE SEQUENCE</scope>
</reference>
<evidence type="ECO:0000313" key="3">
    <source>
        <dbReference type="Proteomes" id="UP001642409"/>
    </source>
</evidence>
<keyword evidence="3" id="KW-1185">Reference proteome</keyword>
<sequence length="105" mass="12014">MGNCICYAKNNDGQEIFPLPSVNPNSILNNKFKTSMYDSFYLSFNAQLELQLQNTNEQTHDYCNNSFNSPSLDSFMEDISEARVIFEITSSDEDLHELPQMSISQ</sequence>
<protein>
    <submittedName>
        <fullName evidence="2">Hypothetical_protein</fullName>
    </submittedName>
</protein>
<proteinExistence type="predicted"/>
<reference evidence="2 3" key="2">
    <citation type="submission" date="2024-07" db="EMBL/GenBank/DDBJ databases">
        <authorList>
            <person name="Akdeniz Z."/>
        </authorList>
    </citation>
    <scope>NUCLEOTIDE SEQUENCE [LARGE SCALE GENOMIC DNA]</scope>
</reference>
<dbReference type="Proteomes" id="UP001642409">
    <property type="component" value="Unassembled WGS sequence"/>
</dbReference>
<gene>
    <name evidence="1" type="ORF">HINF_LOCUS11020</name>
    <name evidence="2" type="ORF">HINF_LOCUS6287</name>
</gene>
<evidence type="ECO:0000313" key="2">
    <source>
        <dbReference type="EMBL" id="CAL5980667.1"/>
    </source>
</evidence>
<name>A0AA86NNN9_9EUKA</name>
<dbReference type="EMBL" id="CATOUU010000279">
    <property type="protein sequence ID" value="CAI9923375.1"/>
    <property type="molecule type" value="Genomic_DNA"/>
</dbReference>
<dbReference type="AlphaFoldDB" id="A0AA86NNN9"/>
<evidence type="ECO:0000313" key="1">
    <source>
        <dbReference type="EMBL" id="CAI9923375.1"/>
    </source>
</evidence>